<sequence length="167" mass="17834">MTPKIRDFDPSAGQAFQGDVAIVPVPAGIAIARTDEIAPVAGRIILQEGEVTGHHHAIALMERPEGEAATRPSMRTSKVAEGLMADALAGRIAVPTARMYRDRAAADAMVRKGVLTRSDLCVGFLVVEHGPMTVTHEEHDGVRLPVGSYYIGRQVESAGAEERRVAD</sequence>
<accession>A0A4Q0MF19</accession>
<dbReference type="RefSeq" id="WP_128778248.1">
    <property type="nucleotide sequence ID" value="NZ_RYFI01000014.1"/>
</dbReference>
<dbReference type="EMBL" id="RYFI01000014">
    <property type="protein sequence ID" value="RXF72081.1"/>
    <property type="molecule type" value="Genomic_DNA"/>
</dbReference>
<dbReference type="OrthoDB" id="489312at2"/>
<evidence type="ECO:0000313" key="1">
    <source>
        <dbReference type="EMBL" id="RXF72081.1"/>
    </source>
</evidence>
<evidence type="ECO:0000313" key="2">
    <source>
        <dbReference type="Proteomes" id="UP000289708"/>
    </source>
</evidence>
<reference evidence="1 2" key="1">
    <citation type="submission" date="2018-12" db="EMBL/GenBank/DDBJ databases">
        <title>bacterium Hansschlegelia zhihuaiae S113.</title>
        <authorList>
            <person name="He J."/>
        </authorList>
    </citation>
    <scope>NUCLEOTIDE SEQUENCE [LARGE SCALE GENOMIC DNA]</scope>
    <source>
        <strain evidence="1 2">S 113</strain>
    </source>
</reference>
<comment type="caution">
    <text evidence="1">The sequence shown here is derived from an EMBL/GenBank/DDBJ whole genome shotgun (WGS) entry which is preliminary data.</text>
</comment>
<organism evidence="1 2">
    <name type="scientific">Hansschlegelia zhihuaiae</name>
    <dbReference type="NCBI Taxonomy" id="405005"/>
    <lineage>
        <taxon>Bacteria</taxon>
        <taxon>Pseudomonadati</taxon>
        <taxon>Pseudomonadota</taxon>
        <taxon>Alphaproteobacteria</taxon>
        <taxon>Hyphomicrobiales</taxon>
        <taxon>Methylopilaceae</taxon>
        <taxon>Hansschlegelia</taxon>
    </lineage>
</organism>
<protein>
    <submittedName>
        <fullName evidence="1">Uncharacterized protein</fullName>
    </submittedName>
</protein>
<dbReference type="AlphaFoldDB" id="A0A4Q0MF19"/>
<name>A0A4Q0MF19_9HYPH</name>
<keyword evidence="2" id="KW-1185">Reference proteome</keyword>
<gene>
    <name evidence="1" type="ORF">EK403_14830</name>
</gene>
<dbReference type="Proteomes" id="UP000289708">
    <property type="component" value="Unassembled WGS sequence"/>
</dbReference>
<proteinExistence type="predicted"/>